<sequence length="574" mass="64740">MARDRRKRRVKTGAKRSSLHGKKAPRFQVKRVINPQKKEADEVLEWLGDAVLDELVGRALLRHVQIFCANGQDGPVSNLDLFRQLRNSLVTNSNLCAVYDKLFPSRYTIQMHPLKIKQKADAVETMVGRMASRRRKTPEEIHQLDRVLATMMEVEFTHWAVEQEETAKQSFNQFSILESLIDTDEETIETPHTADPIVLPVLQAIPSSVHVYHAFPEYSPVESPCEPFVSQVHDWVQAFHVPTHVLRTSRDLFEIFKLYGMAVLKERVSSCLFQTMSGTQNPATLTVARQNILSIEGEAKCAEFLQIAESNLPTKLQANTLRAAVGFASATGHTDVVNIVSGLLVYLHERPCADCSVGVLNHHNASCIKSAAAYLATQWTILPEVTQLNNLPKSVVATIEFLRRRQLGLDMSAFPLEWLRDLQPVALPSSPRKRPPTNVKLEGNAPDAKINRTFTLLQRFAHRRFLFCLEAKLLVAFAKGETQVCKQYLTDHAADDLEPCLESLSGCGVSDHCLSLVFKDSFYRLLMHELVSFHALVSKSKTDPNGLRVMQIRRPVNYAWPQNIYTDEKTAIVD</sequence>
<dbReference type="InterPro" id="IPR036389">
    <property type="entry name" value="RNase_III_sf"/>
</dbReference>
<evidence type="ECO:0008006" key="4">
    <source>
        <dbReference type="Google" id="ProtNLM"/>
    </source>
</evidence>
<dbReference type="SUPFAM" id="SSF69065">
    <property type="entry name" value="RNase III domain-like"/>
    <property type="match status" value="1"/>
</dbReference>
<comment type="caution">
    <text evidence="2">The sequence shown here is derived from an EMBL/GenBank/DDBJ whole genome shotgun (WGS) entry which is preliminary data.</text>
</comment>
<dbReference type="Gene3D" id="1.10.1520.10">
    <property type="entry name" value="Ribonuclease III domain"/>
    <property type="match status" value="1"/>
</dbReference>
<proteinExistence type="predicted"/>
<evidence type="ECO:0000313" key="3">
    <source>
        <dbReference type="Proteomes" id="UP000481153"/>
    </source>
</evidence>
<protein>
    <recommendedName>
        <fullName evidence="4">RNase III domain-containing protein</fullName>
    </recommendedName>
</protein>
<evidence type="ECO:0000313" key="2">
    <source>
        <dbReference type="EMBL" id="KAF0725577.1"/>
    </source>
</evidence>
<dbReference type="Proteomes" id="UP000481153">
    <property type="component" value="Unassembled WGS sequence"/>
</dbReference>
<reference evidence="2 3" key="1">
    <citation type="submission" date="2019-07" db="EMBL/GenBank/DDBJ databases">
        <title>Genomics analysis of Aphanomyces spp. identifies a new class of oomycete effector associated with host adaptation.</title>
        <authorList>
            <person name="Gaulin E."/>
        </authorList>
    </citation>
    <scope>NUCLEOTIDE SEQUENCE [LARGE SCALE GENOMIC DNA]</scope>
    <source>
        <strain evidence="2 3">ATCC 201684</strain>
    </source>
</reference>
<evidence type="ECO:0000256" key="1">
    <source>
        <dbReference type="SAM" id="MobiDB-lite"/>
    </source>
</evidence>
<dbReference type="EMBL" id="VJMJ01000237">
    <property type="protein sequence ID" value="KAF0725577.1"/>
    <property type="molecule type" value="Genomic_DNA"/>
</dbReference>
<dbReference type="GO" id="GO:0006396">
    <property type="term" value="P:RNA processing"/>
    <property type="evidence" value="ECO:0007669"/>
    <property type="project" value="InterPro"/>
</dbReference>
<dbReference type="GO" id="GO:0004525">
    <property type="term" value="F:ribonuclease III activity"/>
    <property type="evidence" value="ECO:0007669"/>
    <property type="project" value="InterPro"/>
</dbReference>
<gene>
    <name evidence="2" type="ORF">Ae201684_015910</name>
</gene>
<keyword evidence="3" id="KW-1185">Reference proteome</keyword>
<organism evidence="2 3">
    <name type="scientific">Aphanomyces euteiches</name>
    <dbReference type="NCBI Taxonomy" id="100861"/>
    <lineage>
        <taxon>Eukaryota</taxon>
        <taxon>Sar</taxon>
        <taxon>Stramenopiles</taxon>
        <taxon>Oomycota</taxon>
        <taxon>Saprolegniomycetes</taxon>
        <taxon>Saprolegniales</taxon>
        <taxon>Verrucalvaceae</taxon>
        <taxon>Aphanomyces</taxon>
    </lineage>
</organism>
<feature type="region of interest" description="Disordered" evidence="1">
    <location>
        <begin position="1"/>
        <end position="23"/>
    </location>
</feature>
<name>A0A6G0WE06_9STRA</name>
<accession>A0A6G0WE06</accession>
<dbReference type="VEuPathDB" id="FungiDB:AeMF1_021167"/>
<dbReference type="AlphaFoldDB" id="A0A6G0WE06"/>